<evidence type="ECO:0000256" key="13">
    <source>
        <dbReference type="PIRNR" id="PIRNR001365"/>
    </source>
</evidence>
<dbReference type="GO" id="GO:0008840">
    <property type="term" value="F:4-hydroxy-tetrahydrodipicolinate synthase activity"/>
    <property type="evidence" value="ECO:0007669"/>
    <property type="project" value="UniProtKB-UniRule"/>
</dbReference>
<dbReference type="SUPFAM" id="SSF51569">
    <property type="entry name" value="Aldolase"/>
    <property type="match status" value="1"/>
</dbReference>
<gene>
    <name evidence="16" type="ORF">SAMN04490355_102236</name>
</gene>
<dbReference type="InterPro" id="IPR002220">
    <property type="entry name" value="DapA-like"/>
</dbReference>
<evidence type="ECO:0000256" key="6">
    <source>
        <dbReference type="ARBA" id="ARBA00022605"/>
    </source>
</evidence>
<evidence type="ECO:0000256" key="11">
    <source>
        <dbReference type="ARBA" id="ARBA00047836"/>
    </source>
</evidence>
<dbReference type="SMART" id="SM01130">
    <property type="entry name" value="DHDPS"/>
    <property type="match status" value="1"/>
</dbReference>
<dbReference type="GO" id="GO:0009089">
    <property type="term" value="P:lysine biosynthetic process via diaminopimelate"/>
    <property type="evidence" value="ECO:0007669"/>
    <property type="project" value="UniProtKB-UniRule"/>
</dbReference>
<evidence type="ECO:0000313" key="17">
    <source>
        <dbReference type="Proteomes" id="UP000199520"/>
    </source>
</evidence>
<feature type="binding site" evidence="15">
    <location>
        <position position="208"/>
    </location>
    <ligand>
        <name>pyruvate</name>
        <dbReference type="ChEBI" id="CHEBI:15361"/>
    </ligand>
</feature>
<keyword evidence="8" id="KW-0457">Lysine biosynthesis</keyword>
<dbReference type="AlphaFoldDB" id="A0A1I4L509"/>
<evidence type="ECO:0000256" key="15">
    <source>
        <dbReference type="PIRSR" id="PIRSR001365-2"/>
    </source>
</evidence>
<comment type="similarity">
    <text evidence="3 13">Belongs to the DapA family.</text>
</comment>
<dbReference type="UniPathway" id="UPA00034">
    <property type="reaction ID" value="UER00017"/>
</dbReference>
<dbReference type="OrthoDB" id="9782828at2"/>
<dbReference type="InterPro" id="IPR005263">
    <property type="entry name" value="DapA"/>
</dbReference>
<dbReference type="PIRSF" id="PIRSF001365">
    <property type="entry name" value="DHDPS"/>
    <property type="match status" value="1"/>
</dbReference>
<keyword evidence="6" id="KW-0028">Amino-acid biosynthesis</keyword>
<evidence type="ECO:0000256" key="5">
    <source>
        <dbReference type="ARBA" id="ARBA00022490"/>
    </source>
</evidence>
<dbReference type="Gene3D" id="3.20.20.70">
    <property type="entry name" value="Aldolase class I"/>
    <property type="match status" value="1"/>
</dbReference>
<evidence type="ECO:0000256" key="9">
    <source>
        <dbReference type="ARBA" id="ARBA00023239"/>
    </source>
</evidence>
<dbReference type="NCBIfam" id="TIGR00674">
    <property type="entry name" value="dapA"/>
    <property type="match status" value="1"/>
</dbReference>
<feature type="active site" description="Schiff-base intermediate with substrate" evidence="14">
    <location>
        <position position="165"/>
    </location>
</feature>
<proteinExistence type="inferred from homology"/>
<keyword evidence="9 13" id="KW-0456">Lyase</keyword>
<keyword evidence="7" id="KW-0220">Diaminopimelate biosynthesis</keyword>
<reference evidence="17" key="1">
    <citation type="submission" date="2016-10" db="EMBL/GenBank/DDBJ databases">
        <authorList>
            <person name="Varghese N."/>
            <person name="Submissions S."/>
        </authorList>
    </citation>
    <scope>NUCLEOTIDE SEQUENCE [LARGE SCALE GENOMIC DNA]</scope>
    <source>
        <strain evidence="17">DSM 13327</strain>
    </source>
</reference>
<organism evidence="16 17">
    <name type="scientific">Pelosinus propionicus DSM 13327</name>
    <dbReference type="NCBI Taxonomy" id="1123291"/>
    <lineage>
        <taxon>Bacteria</taxon>
        <taxon>Bacillati</taxon>
        <taxon>Bacillota</taxon>
        <taxon>Negativicutes</taxon>
        <taxon>Selenomonadales</taxon>
        <taxon>Sporomusaceae</taxon>
        <taxon>Pelosinus</taxon>
    </lineage>
</organism>
<evidence type="ECO:0000256" key="10">
    <source>
        <dbReference type="ARBA" id="ARBA00023270"/>
    </source>
</evidence>
<dbReference type="PRINTS" id="PR00146">
    <property type="entry name" value="DHPICSNTHASE"/>
</dbReference>
<dbReference type="Proteomes" id="UP000199520">
    <property type="component" value="Unassembled WGS sequence"/>
</dbReference>
<dbReference type="GO" id="GO:0019877">
    <property type="term" value="P:diaminopimelate biosynthetic process"/>
    <property type="evidence" value="ECO:0007669"/>
    <property type="project" value="UniProtKB-KW"/>
</dbReference>
<comment type="function">
    <text evidence="1">Catalyzes the condensation of (S)-aspartate-beta-semialdehyde [(S)-ASA] and pyruvate to 4-hydroxy-tetrahydrodipicolinate (HTPA).</text>
</comment>
<protein>
    <recommendedName>
        <fullName evidence="4 12">4-hydroxy-tetrahydrodipicolinate synthase</fullName>
        <ecNumber evidence="4 12">4.3.3.7</ecNumber>
    </recommendedName>
</protein>
<dbReference type="CDD" id="cd00408">
    <property type="entry name" value="DHDPS-like"/>
    <property type="match status" value="1"/>
</dbReference>
<evidence type="ECO:0000256" key="12">
    <source>
        <dbReference type="NCBIfam" id="TIGR00674"/>
    </source>
</evidence>
<dbReference type="EC" id="4.3.3.7" evidence="4 12"/>
<evidence type="ECO:0000256" key="7">
    <source>
        <dbReference type="ARBA" id="ARBA00022915"/>
    </source>
</evidence>
<dbReference type="PANTHER" id="PTHR12128">
    <property type="entry name" value="DIHYDRODIPICOLINATE SYNTHASE"/>
    <property type="match status" value="1"/>
</dbReference>
<evidence type="ECO:0000256" key="4">
    <source>
        <dbReference type="ARBA" id="ARBA00012086"/>
    </source>
</evidence>
<evidence type="ECO:0000313" key="16">
    <source>
        <dbReference type="EMBL" id="SFL86064.1"/>
    </source>
</evidence>
<dbReference type="Pfam" id="PF00701">
    <property type="entry name" value="DHDPS"/>
    <property type="match status" value="1"/>
</dbReference>
<keyword evidence="10" id="KW-0704">Schiff base</keyword>
<evidence type="ECO:0000256" key="1">
    <source>
        <dbReference type="ARBA" id="ARBA00003294"/>
    </source>
</evidence>
<evidence type="ECO:0000256" key="2">
    <source>
        <dbReference type="ARBA" id="ARBA00005120"/>
    </source>
</evidence>
<keyword evidence="5" id="KW-0963">Cytoplasm</keyword>
<comment type="pathway">
    <text evidence="2">Amino-acid biosynthesis; L-lysine biosynthesis via DAP pathway; (S)-tetrahydrodipicolinate from L-aspartate: step 3/4.</text>
</comment>
<feature type="active site" description="Proton donor/acceptor" evidence="14">
    <location>
        <position position="137"/>
    </location>
</feature>
<evidence type="ECO:0000256" key="14">
    <source>
        <dbReference type="PIRSR" id="PIRSR001365-1"/>
    </source>
</evidence>
<evidence type="ECO:0000256" key="3">
    <source>
        <dbReference type="ARBA" id="ARBA00007592"/>
    </source>
</evidence>
<dbReference type="STRING" id="1123291.SAMN04490355_102236"/>
<accession>A0A1I4L509</accession>
<sequence length="297" mass="32077">MDISFIKGVIPPVVTPVNKDDQVDEVVFRQIIEHVIGGGVHGVFVLGSNGEFYGLDYNEQKRAIEIAIDQVRGRVPVYAGIGAITTKESVKLAKMAEEAGTQAITVLPPMFISPNEEELYQHFVTIAEATSLPILIYNNPDRLKVNISANLVERLANIPNIVGAKDSSGDLTLTSEYIRRTRGNGFKVMAGRDTMILGTLVYGGVGCVAATANIAPKLVVKIYDTFMAGDIQGSLEAQYKLAPLRVAMGLGSWPVVTKDAMNLIGFQAGDPIKPNTSCSEVNMVKLKKILENMGLVK</sequence>
<comment type="catalytic activity">
    <reaction evidence="11">
        <text>L-aspartate 4-semialdehyde + pyruvate = (2S,4S)-4-hydroxy-2,3,4,5-tetrahydrodipicolinate + H2O + H(+)</text>
        <dbReference type="Rhea" id="RHEA:34171"/>
        <dbReference type="ChEBI" id="CHEBI:15361"/>
        <dbReference type="ChEBI" id="CHEBI:15377"/>
        <dbReference type="ChEBI" id="CHEBI:15378"/>
        <dbReference type="ChEBI" id="CHEBI:67139"/>
        <dbReference type="ChEBI" id="CHEBI:537519"/>
        <dbReference type="EC" id="4.3.3.7"/>
    </reaction>
</comment>
<dbReference type="RefSeq" id="WP_090937868.1">
    <property type="nucleotide sequence ID" value="NZ_FOTS01000022.1"/>
</dbReference>
<evidence type="ECO:0000256" key="8">
    <source>
        <dbReference type="ARBA" id="ARBA00023154"/>
    </source>
</evidence>
<dbReference type="PANTHER" id="PTHR12128:SF66">
    <property type="entry name" value="4-HYDROXY-2-OXOGLUTARATE ALDOLASE, MITOCHONDRIAL"/>
    <property type="match status" value="1"/>
</dbReference>
<keyword evidence="17" id="KW-1185">Reference proteome</keyword>
<dbReference type="InterPro" id="IPR013785">
    <property type="entry name" value="Aldolase_TIM"/>
</dbReference>
<name>A0A1I4L509_9FIRM</name>
<dbReference type="EMBL" id="FOTS01000022">
    <property type="protein sequence ID" value="SFL86064.1"/>
    <property type="molecule type" value="Genomic_DNA"/>
</dbReference>